<evidence type="ECO:0000256" key="3">
    <source>
        <dbReference type="SAM" id="MobiDB-lite"/>
    </source>
</evidence>
<feature type="compositionally biased region" description="Basic and acidic residues" evidence="3">
    <location>
        <begin position="32"/>
        <end position="44"/>
    </location>
</feature>
<keyword evidence="5" id="KW-1185">Reference proteome</keyword>
<dbReference type="PANTHER" id="PTHR33142">
    <property type="entry name" value="CYCLIN-DEPENDENT PROTEIN KINASE INHIBITOR SMR13"/>
    <property type="match status" value="1"/>
</dbReference>
<organism evidence="4 5">
    <name type="scientific">Crotalaria pallida</name>
    <name type="common">Smooth rattlebox</name>
    <name type="synonym">Crotalaria striata</name>
    <dbReference type="NCBI Taxonomy" id="3830"/>
    <lineage>
        <taxon>Eukaryota</taxon>
        <taxon>Viridiplantae</taxon>
        <taxon>Streptophyta</taxon>
        <taxon>Embryophyta</taxon>
        <taxon>Tracheophyta</taxon>
        <taxon>Spermatophyta</taxon>
        <taxon>Magnoliopsida</taxon>
        <taxon>eudicotyledons</taxon>
        <taxon>Gunneridae</taxon>
        <taxon>Pentapetalae</taxon>
        <taxon>rosids</taxon>
        <taxon>fabids</taxon>
        <taxon>Fabales</taxon>
        <taxon>Fabaceae</taxon>
        <taxon>Papilionoideae</taxon>
        <taxon>50 kb inversion clade</taxon>
        <taxon>genistoids sensu lato</taxon>
        <taxon>core genistoids</taxon>
        <taxon>Crotalarieae</taxon>
        <taxon>Crotalaria</taxon>
    </lineage>
</organism>
<gene>
    <name evidence="4" type="ORF">RIF29_18409</name>
</gene>
<dbReference type="InterPro" id="IPR040389">
    <property type="entry name" value="SMR"/>
</dbReference>
<comment type="caution">
    <text evidence="4">The sequence shown here is derived from an EMBL/GenBank/DDBJ whole genome shotgun (WGS) entry which is preliminary data.</text>
</comment>
<keyword evidence="2" id="KW-0131">Cell cycle</keyword>
<feature type="region of interest" description="Disordered" evidence="3">
    <location>
        <begin position="23"/>
        <end position="56"/>
    </location>
</feature>
<protein>
    <submittedName>
        <fullName evidence="4">Uncharacterized protein</fullName>
    </submittedName>
</protein>
<evidence type="ECO:0000256" key="1">
    <source>
        <dbReference type="ARBA" id="ARBA00023013"/>
    </source>
</evidence>
<accession>A0AAN9FQR8</accession>
<sequence>MSSHLHQLHKELPELRISAAKVMPWDGDGREDESYRTPTSKESKIPVTMTCPPAPRKAKRVSNCKRKLFMDEYQFFEVGNNNKEEEMDTFFMSTFSERTCRCT</sequence>
<dbReference type="Proteomes" id="UP001372338">
    <property type="component" value="Unassembled WGS sequence"/>
</dbReference>
<dbReference type="GO" id="GO:0032875">
    <property type="term" value="P:regulation of DNA endoreduplication"/>
    <property type="evidence" value="ECO:0007669"/>
    <property type="project" value="InterPro"/>
</dbReference>
<evidence type="ECO:0000313" key="4">
    <source>
        <dbReference type="EMBL" id="KAK7277258.1"/>
    </source>
</evidence>
<evidence type="ECO:0000256" key="2">
    <source>
        <dbReference type="ARBA" id="ARBA00023306"/>
    </source>
</evidence>
<keyword evidence="1" id="KW-0649">Protein kinase inhibitor</keyword>
<evidence type="ECO:0000313" key="5">
    <source>
        <dbReference type="Proteomes" id="UP001372338"/>
    </source>
</evidence>
<dbReference type="AlphaFoldDB" id="A0AAN9FQR8"/>
<dbReference type="PANTHER" id="PTHR33142:SF13">
    <property type="entry name" value="CYCLIN-DEPENDENT PROTEIN KINASE INHIBITOR SMR1"/>
    <property type="match status" value="1"/>
</dbReference>
<proteinExistence type="predicted"/>
<dbReference type="EMBL" id="JAYWIO010000003">
    <property type="protein sequence ID" value="KAK7277258.1"/>
    <property type="molecule type" value="Genomic_DNA"/>
</dbReference>
<dbReference type="GO" id="GO:0004860">
    <property type="term" value="F:protein kinase inhibitor activity"/>
    <property type="evidence" value="ECO:0007669"/>
    <property type="project" value="UniProtKB-KW"/>
</dbReference>
<reference evidence="4 5" key="1">
    <citation type="submission" date="2024-01" db="EMBL/GenBank/DDBJ databases">
        <title>The genomes of 5 underutilized Papilionoideae crops provide insights into root nodulation and disease resistanc.</title>
        <authorList>
            <person name="Yuan L."/>
        </authorList>
    </citation>
    <scope>NUCLEOTIDE SEQUENCE [LARGE SCALE GENOMIC DNA]</scope>
    <source>
        <strain evidence="4">ZHUSHIDOU_FW_LH</strain>
        <tissue evidence="4">Leaf</tissue>
    </source>
</reference>
<name>A0AAN9FQR8_CROPI</name>